<dbReference type="PIRSF" id="PIRSF019217">
    <property type="entry name" value="Acetone_carboxlyase_gsu"/>
    <property type="match status" value="1"/>
</dbReference>
<organism evidence="1 2">
    <name type="scientific">Pseudoxanthobacter soli DSM 19599</name>
    <dbReference type="NCBI Taxonomy" id="1123029"/>
    <lineage>
        <taxon>Bacteria</taxon>
        <taxon>Pseudomonadati</taxon>
        <taxon>Pseudomonadota</taxon>
        <taxon>Alphaproteobacteria</taxon>
        <taxon>Hyphomicrobiales</taxon>
        <taxon>Segnochrobactraceae</taxon>
        <taxon>Pseudoxanthobacter</taxon>
    </lineage>
</organism>
<accession>A0A1M7ZNP4</accession>
<protein>
    <submittedName>
        <fullName evidence="1">Acetone carboxylase, gamma subunit</fullName>
    </submittedName>
</protein>
<dbReference type="STRING" id="1123029.SAMN02745172_03174"/>
<name>A0A1M7ZNP4_9HYPH</name>
<evidence type="ECO:0000313" key="1">
    <source>
        <dbReference type="EMBL" id="SHO66515.1"/>
    </source>
</evidence>
<dbReference type="Proteomes" id="UP000186406">
    <property type="component" value="Unassembled WGS sequence"/>
</dbReference>
<dbReference type="OrthoDB" id="8688459at2"/>
<sequence length="169" mass="20234">MAYTRAKISDLIDGKIDHDTLHQMLSTPKDPERFRMYIEILQERVPWDDRIVLPLGPKLYIVQHKTTRQWKVRCECGHDFCDWRQNWKLHARVRVRDTPEALEQIYPRLMAPTPSWQVLREYYCPECGTLHDVEAPTPWYPVIRDFEPDIDTFYREWLGLPVPERAEAA</sequence>
<dbReference type="Pfam" id="PF08882">
    <property type="entry name" value="Acetone_carb_G"/>
    <property type="match status" value="1"/>
</dbReference>
<dbReference type="AlphaFoldDB" id="A0A1M7ZNP4"/>
<dbReference type="EMBL" id="FRXO01000006">
    <property type="protein sequence ID" value="SHO66515.1"/>
    <property type="molecule type" value="Genomic_DNA"/>
</dbReference>
<dbReference type="RefSeq" id="WP_073630419.1">
    <property type="nucleotide sequence ID" value="NZ_FRXO01000006.1"/>
</dbReference>
<proteinExistence type="predicted"/>
<dbReference type="InterPro" id="IPR016750">
    <property type="entry name" value="Aceto_COase_bsu/gsu"/>
</dbReference>
<keyword evidence="2" id="KW-1185">Reference proteome</keyword>
<gene>
    <name evidence="1" type="ORF">SAMN02745172_03174</name>
</gene>
<reference evidence="1 2" key="1">
    <citation type="submission" date="2016-12" db="EMBL/GenBank/DDBJ databases">
        <authorList>
            <person name="Song W.-J."/>
            <person name="Kurnit D.M."/>
        </authorList>
    </citation>
    <scope>NUCLEOTIDE SEQUENCE [LARGE SCALE GENOMIC DNA]</scope>
    <source>
        <strain evidence="1 2">DSM 19599</strain>
    </source>
</reference>
<evidence type="ECO:0000313" key="2">
    <source>
        <dbReference type="Proteomes" id="UP000186406"/>
    </source>
</evidence>